<keyword evidence="1" id="KW-1133">Transmembrane helix</keyword>
<name>A0A841MQN9_9BACT</name>
<keyword evidence="1" id="KW-0812">Transmembrane</keyword>
<gene>
    <name evidence="2" type="ORF">FHS59_002642</name>
</gene>
<reference evidence="2 3" key="1">
    <citation type="submission" date="2020-08" db="EMBL/GenBank/DDBJ databases">
        <title>Genomic Encyclopedia of Type Strains, Phase IV (KMG-IV): sequencing the most valuable type-strain genomes for metagenomic binning, comparative biology and taxonomic classification.</title>
        <authorList>
            <person name="Goeker M."/>
        </authorList>
    </citation>
    <scope>NUCLEOTIDE SEQUENCE [LARGE SCALE GENOMIC DNA]</scope>
    <source>
        <strain evidence="2 3">DSM 102044</strain>
    </source>
</reference>
<evidence type="ECO:0000256" key="1">
    <source>
        <dbReference type="SAM" id="Phobius"/>
    </source>
</evidence>
<proteinExistence type="predicted"/>
<comment type="caution">
    <text evidence="2">The sequence shown here is derived from an EMBL/GenBank/DDBJ whole genome shotgun (WGS) entry which is preliminary data.</text>
</comment>
<sequence length="55" mass="6698">MMGFFYSLNPFYSSVGYLIYNISLHLFHFYGRQVCEIEFRQGLNLLAKRMKHRFL</sequence>
<organism evidence="2 3">
    <name type="scientific">Algoriphagus iocasae</name>
    <dbReference type="NCBI Taxonomy" id="1836499"/>
    <lineage>
        <taxon>Bacteria</taxon>
        <taxon>Pseudomonadati</taxon>
        <taxon>Bacteroidota</taxon>
        <taxon>Cytophagia</taxon>
        <taxon>Cytophagales</taxon>
        <taxon>Cyclobacteriaceae</taxon>
        <taxon>Algoriphagus</taxon>
    </lineage>
</organism>
<evidence type="ECO:0000313" key="2">
    <source>
        <dbReference type="EMBL" id="MBB6327014.1"/>
    </source>
</evidence>
<evidence type="ECO:0000313" key="3">
    <source>
        <dbReference type="Proteomes" id="UP000588604"/>
    </source>
</evidence>
<dbReference type="Proteomes" id="UP000588604">
    <property type="component" value="Unassembled WGS sequence"/>
</dbReference>
<keyword evidence="1" id="KW-0472">Membrane</keyword>
<dbReference type="AlphaFoldDB" id="A0A841MQN9"/>
<accession>A0A841MQN9</accession>
<dbReference type="EMBL" id="JACIJO010000002">
    <property type="protein sequence ID" value="MBB6327014.1"/>
    <property type="molecule type" value="Genomic_DNA"/>
</dbReference>
<protein>
    <submittedName>
        <fullName evidence="2">Uncharacterized protein</fullName>
    </submittedName>
</protein>
<keyword evidence="3" id="KW-1185">Reference proteome</keyword>
<feature type="transmembrane region" description="Helical" evidence="1">
    <location>
        <begin position="12"/>
        <end position="31"/>
    </location>
</feature>